<dbReference type="InterPro" id="IPR052159">
    <property type="entry name" value="Competence_DNA_uptake"/>
</dbReference>
<sequence length="377" mass="42633">MLKIRMLKAGNGDCIFIQTDCEFILIDGGTAQSFNDWKECIIGHVAKIDSIIVTHIDNDHINGIIKLLDHPDCPTIGQVYFNGAEQLFGKLNEFSQAERNVEMKLRALSEECSAIEDKELIGYSEGSSLSYILSSKGIECNPVVSGGAVYRGVCEFFEIGSVKFTLISPIQDSLYELQQFWQCKLSERRIKPRVISKDYYDAFEKYIGGLRGELNDNHRVSSINQCSIEALANTKFEDDTSPTNRSSFSFLIEFDGKRILYLGDCNATVVTDWLELQSEKILNVDIVKISHHGSKNNTSLELLRRINSPKYFISTNGNSHGHPDLETLARIAFVNSNKEIEIYFNYALDVIPDWFVADIEKNYPMIKLLMSSCEVEL</sequence>
<dbReference type="InterPro" id="IPR001279">
    <property type="entry name" value="Metallo-B-lactamas"/>
</dbReference>
<gene>
    <name evidence="3" type="ORF">CYR32_11480</name>
</gene>
<accession>A0A2N5E2J0</accession>
<dbReference type="OrthoDB" id="418728at2"/>
<dbReference type="EMBL" id="PJZH01000010">
    <property type="protein sequence ID" value="PLR34778.1"/>
    <property type="molecule type" value="Genomic_DNA"/>
</dbReference>
<dbReference type="InterPro" id="IPR036866">
    <property type="entry name" value="RibonucZ/Hydroxyglut_hydro"/>
</dbReference>
<evidence type="ECO:0000313" key="4">
    <source>
        <dbReference type="Proteomes" id="UP000234503"/>
    </source>
</evidence>
<evidence type="ECO:0000313" key="3">
    <source>
        <dbReference type="EMBL" id="PLR34778.1"/>
    </source>
</evidence>
<keyword evidence="1" id="KW-0175">Coiled coil</keyword>
<dbReference type="RefSeq" id="WP_101824534.1">
    <property type="nucleotide sequence ID" value="NZ_PJZH01000010.1"/>
</dbReference>
<feature type="domain" description="Metallo-beta-lactamase" evidence="2">
    <location>
        <begin position="9"/>
        <end position="76"/>
    </location>
</feature>
<dbReference type="SUPFAM" id="SSF56281">
    <property type="entry name" value="Metallo-hydrolase/oxidoreductase"/>
    <property type="match status" value="1"/>
</dbReference>
<reference evidence="3 4" key="1">
    <citation type="submission" date="2017-12" db="EMBL/GenBank/DDBJ databases">
        <title>Characterization of six clinical isolates of Enterochimera gen. nov., a novel genus of the Yersiniaciae family and the three species Enterochimera arupensis sp. nov., Enterochimera coloradensis sp. nov, and Enterochimera californica sp. nov.</title>
        <authorList>
            <person name="Rossi A."/>
            <person name="Fisher M."/>
        </authorList>
    </citation>
    <scope>NUCLEOTIDE SEQUENCE [LARGE SCALE GENOMIC DNA]</scope>
    <source>
        <strain evidence="4">2016-Iso4</strain>
    </source>
</reference>
<proteinExistence type="predicted"/>
<protein>
    <recommendedName>
        <fullName evidence="2">Metallo-beta-lactamase domain-containing protein</fullName>
    </recommendedName>
</protein>
<name>A0A2N5E2J0_9GAMM</name>
<organism evidence="3 4">
    <name type="scientific">Chimaeribacter coloradensis</name>
    <dbReference type="NCBI Taxonomy" id="2060068"/>
    <lineage>
        <taxon>Bacteria</taxon>
        <taxon>Pseudomonadati</taxon>
        <taxon>Pseudomonadota</taxon>
        <taxon>Gammaproteobacteria</taxon>
        <taxon>Enterobacterales</taxon>
        <taxon>Yersiniaceae</taxon>
        <taxon>Chimaeribacter</taxon>
    </lineage>
</organism>
<dbReference type="Pfam" id="PF00753">
    <property type="entry name" value="Lactamase_B"/>
    <property type="match status" value="1"/>
</dbReference>
<dbReference type="Proteomes" id="UP000234503">
    <property type="component" value="Unassembled WGS sequence"/>
</dbReference>
<dbReference type="PANTHER" id="PTHR30619:SF1">
    <property type="entry name" value="RECOMBINATION PROTEIN 2"/>
    <property type="match status" value="1"/>
</dbReference>
<dbReference type="AlphaFoldDB" id="A0A2N5E2J0"/>
<evidence type="ECO:0000256" key="1">
    <source>
        <dbReference type="SAM" id="Coils"/>
    </source>
</evidence>
<evidence type="ECO:0000259" key="2">
    <source>
        <dbReference type="Pfam" id="PF00753"/>
    </source>
</evidence>
<feature type="coiled-coil region" evidence="1">
    <location>
        <begin position="91"/>
        <end position="118"/>
    </location>
</feature>
<dbReference type="Gene3D" id="3.60.15.10">
    <property type="entry name" value="Ribonuclease Z/Hydroxyacylglutathione hydrolase-like"/>
    <property type="match status" value="1"/>
</dbReference>
<keyword evidence="4" id="KW-1185">Reference proteome</keyword>
<comment type="caution">
    <text evidence="3">The sequence shown here is derived from an EMBL/GenBank/DDBJ whole genome shotgun (WGS) entry which is preliminary data.</text>
</comment>
<dbReference type="PANTHER" id="PTHR30619">
    <property type="entry name" value="DNA INTERNALIZATION/COMPETENCE PROTEIN COMEC/REC2"/>
    <property type="match status" value="1"/>
</dbReference>